<evidence type="ECO:0000259" key="8">
    <source>
        <dbReference type="PROSITE" id="PS50003"/>
    </source>
</evidence>
<evidence type="ECO:0000256" key="6">
    <source>
        <dbReference type="SAM" id="Coils"/>
    </source>
</evidence>
<dbReference type="InterPro" id="IPR001849">
    <property type="entry name" value="PH_domain"/>
</dbReference>
<dbReference type="InterPro" id="IPR045258">
    <property type="entry name" value="ACAP1/2/3-like"/>
</dbReference>
<dbReference type="Pfam" id="PF12796">
    <property type="entry name" value="Ank_2"/>
    <property type="match status" value="1"/>
</dbReference>
<dbReference type="CDD" id="cd08204">
    <property type="entry name" value="ArfGap"/>
    <property type="match status" value="1"/>
</dbReference>
<feature type="region of interest" description="Disordered" evidence="7">
    <location>
        <begin position="416"/>
        <end position="438"/>
    </location>
</feature>
<evidence type="ECO:0000256" key="2">
    <source>
        <dbReference type="ARBA" id="ARBA00022771"/>
    </source>
</evidence>
<dbReference type="Pfam" id="PF16746">
    <property type="entry name" value="BAR_3"/>
    <property type="match status" value="1"/>
</dbReference>
<dbReference type="SMART" id="SM00233">
    <property type="entry name" value="PH"/>
    <property type="match status" value="1"/>
</dbReference>
<keyword evidence="4" id="KW-0040">ANK repeat</keyword>
<feature type="coiled-coil region" evidence="6">
    <location>
        <begin position="49"/>
        <end position="83"/>
    </location>
</feature>
<dbReference type="InterPro" id="IPR001164">
    <property type="entry name" value="ArfGAP_dom"/>
</dbReference>
<evidence type="ECO:0000313" key="10">
    <source>
        <dbReference type="EMBL" id="GAX79042.1"/>
    </source>
</evidence>
<feature type="region of interest" description="Disordered" evidence="7">
    <location>
        <begin position="681"/>
        <end position="764"/>
    </location>
</feature>
<feature type="domain" description="Arf-GAP" evidence="9">
    <location>
        <begin position="554"/>
        <end position="640"/>
    </location>
</feature>
<evidence type="ECO:0000259" key="9">
    <source>
        <dbReference type="PROSITE" id="PS50115"/>
    </source>
</evidence>
<evidence type="ECO:0000256" key="7">
    <source>
        <dbReference type="SAM" id="MobiDB-lite"/>
    </source>
</evidence>
<dbReference type="SUPFAM" id="SSF48403">
    <property type="entry name" value="Ankyrin repeat"/>
    <property type="match status" value="1"/>
</dbReference>
<dbReference type="PROSITE" id="PS50115">
    <property type="entry name" value="ARFGAP"/>
    <property type="match status" value="1"/>
</dbReference>
<dbReference type="Gene3D" id="1.10.220.150">
    <property type="entry name" value="Arf GTPase activating protein"/>
    <property type="match status" value="1"/>
</dbReference>
<feature type="region of interest" description="Disordered" evidence="7">
    <location>
        <begin position="983"/>
        <end position="1027"/>
    </location>
</feature>
<feature type="repeat" description="ANK" evidence="4">
    <location>
        <begin position="1051"/>
        <end position="1083"/>
    </location>
</feature>
<accession>A0A250X829</accession>
<feature type="region of interest" description="Disordered" evidence="7">
    <location>
        <begin position="481"/>
        <end position="513"/>
    </location>
</feature>
<dbReference type="SUPFAM" id="SSF103657">
    <property type="entry name" value="BAR/IMD domain-like"/>
    <property type="match status" value="1"/>
</dbReference>
<dbReference type="InterPro" id="IPR002110">
    <property type="entry name" value="Ankyrin_rpt"/>
</dbReference>
<feature type="compositionally biased region" description="Low complexity" evidence="7">
    <location>
        <begin position="702"/>
        <end position="723"/>
    </location>
</feature>
<dbReference type="EMBL" id="BEGY01000038">
    <property type="protein sequence ID" value="GAX79042.1"/>
    <property type="molecule type" value="Genomic_DNA"/>
</dbReference>
<name>A0A250X829_9CHLO</name>
<dbReference type="PRINTS" id="PR00405">
    <property type="entry name" value="REVINTRACTNG"/>
</dbReference>
<dbReference type="AlphaFoldDB" id="A0A250X829"/>
<gene>
    <name evidence="10" type="ORF">CEUSTIGMA_g6482.t1</name>
</gene>
<dbReference type="InterPro" id="IPR037278">
    <property type="entry name" value="ARFGAP/RecO"/>
</dbReference>
<comment type="caution">
    <text evidence="10">The sequence shown here is derived from an EMBL/GenBank/DDBJ whole genome shotgun (WGS) entry which is preliminary data.</text>
</comment>
<evidence type="ECO:0000256" key="5">
    <source>
        <dbReference type="PROSITE-ProRule" id="PRU00288"/>
    </source>
</evidence>
<organism evidence="10 11">
    <name type="scientific">Chlamydomonas eustigma</name>
    <dbReference type="NCBI Taxonomy" id="1157962"/>
    <lineage>
        <taxon>Eukaryota</taxon>
        <taxon>Viridiplantae</taxon>
        <taxon>Chlorophyta</taxon>
        <taxon>core chlorophytes</taxon>
        <taxon>Chlorophyceae</taxon>
        <taxon>CS clade</taxon>
        <taxon>Chlamydomonadales</taxon>
        <taxon>Chlamydomonadaceae</taxon>
        <taxon>Chlamydomonas</taxon>
    </lineage>
</organism>
<evidence type="ECO:0000256" key="4">
    <source>
        <dbReference type="PROSITE-ProRule" id="PRU00023"/>
    </source>
</evidence>
<keyword evidence="6" id="KW-0175">Coiled coil</keyword>
<protein>
    <submittedName>
        <fullName evidence="10">Uncharacterized protein</fullName>
    </submittedName>
</protein>
<feature type="domain" description="PH" evidence="8">
    <location>
        <begin position="237"/>
        <end position="342"/>
    </location>
</feature>
<dbReference type="PROSITE" id="PS50297">
    <property type="entry name" value="ANK_REP_REGION"/>
    <property type="match status" value="1"/>
</dbReference>
<keyword evidence="11" id="KW-1185">Reference proteome</keyword>
<dbReference type="PANTHER" id="PTHR23180:SF160">
    <property type="entry name" value="ADP-RIBOSYLATION FACTOR GTPASE-ACTIVATING PROTEIN EFFECTOR PROTEIN 1"/>
    <property type="match status" value="1"/>
</dbReference>
<dbReference type="PROSITE" id="PS50088">
    <property type="entry name" value="ANK_REPEAT"/>
    <property type="match status" value="1"/>
</dbReference>
<evidence type="ECO:0000256" key="1">
    <source>
        <dbReference type="ARBA" id="ARBA00022723"/>
    </source>
</evidence>
<dbReference type="GO" id="GO:0005737">
    <property type="term" value="C:cytoplasm"/>
    <property type="evidence" value="ECO:0007669"/>
    <property type="project" value="InterPro"/>
</dbReference>
<dbReference type="SMART" id="SM00105">
    <property type="entry name" value="ArfGap"/>
    <property type="match status" value="1"/>
</dbReference>
<dbReference type="Gene3D" id="1.25.40.20">
    <property type="entry name" value="Ankyrin repeat-containing domain"/>
    <property type="match status" value="1"/>
</dbReference>
<dbReference type="GO" id="GO:0008270">
    <property type="term" value="F:zinc ion binding"/>
    <property type="evidence" value="ECO:0007669"/>
    <property type="project" value="UniProtKB-KW"/>
</dbReference>
<dbReference type="InterPro" id="IPR004148">
    <property type="entry name" value="BAR_dom"/>
</dbReference>
<dbReference type="InterPro" id="IPR011993">
    <property type="entry name" value="PH-like_dom_sf"/>
</dbReference>
<dbReference type="PANTHER" id="PTHR23180">
    <property type="entry name" value="CENTAURIN/ARF"/>
    <property type="match status" value="1"/>
</dbReference>
<dbReference type="GO" id="GO:0005096">
    <property type="term" value="F:GTPase activator activity"/>
    <property type="evidence" value="ECO:0007669"/>
    <property type="project" value="InterPro"/>
</dbReference>
<keyword evidence="1" id="KW-0479">Metal-binding</keyword>
<dbReference type="InterPro" id="IPR027267">
    <property type="entry name" value="AH/BAR_dom_sf"/>
</dbReference>
<dbReference type="SUPFAM" id="SSF50729">
    <property type="entry name" value="PH domain-like"/>
    <property type="match status" value="1"/>
</dbReference>
<reference evidence="10 11" key="1">
    <citation type="submission" date="2017-08" db="EMBL/GenBank/DDBJ databases">
        <title>Acidophilic green algal genome provides insights into adaptation to an acidic environment.</title>
        <authorList>
            <person name="Hirooka S."/>
            <person name="Hirose Y."/>
            <person name="Kanesaki Y."/>
            <person name="Higuchi S."/>
            <person name="Fujiwara T."/>
            <person name="Onuma R."/>
            <person name="Era A."/>
            <person name="Ohbayashi R."/>
            <person name="Uzuka A."/>
            <person name="Nozaki H."/>
            <person name="Yoshikawa H."/>
            <person name="Miyagishima S.Y."/>
        </authorList>
    </citation>
    <scope>NUCLEOTIDE SEQUENCE [LARGE SCALE GENOMIC DNA]</scope>
    <source>
        <strain evidence="10 11">NIES-2499</strain>
    </source>
</reference>
<evidence type="ECO:0000256" key="3">
    <source>
        <dbReference type="ARBA" id="ARBA00022833"/>
    </source>
</evidence>
<dbReference type="STRING" id="1157962.A0A250X829"/>
<dbReference type="OrthoDB" id="194358at2759"/>
<keyword evidence="3" id="KW-0862">Zinc</keyword>
<dbReference type="Proteomes" id="UP000232323">
    <property type="component" value="Unassembled WGS sequence"/>
</dbReference>
<dbReference type="PROSITE" id="PS50003">
    <property type="entry name" value="PH_DOMAIN"/>
    <property type="match status" value="1"/>
</dbReference>
<sequence>MQAAAGMPLAKFTYALKEVASYFELLKIQMDYMSDQLQTTWVDGMFNTVKESHKQYEKRQSDMEEAESKYLGLKKTAKKEVAEKLHSELRAARIFAEEARFDVARKMTEMESRRSHSFLQALTDCMGAHVKTFNNISDVMIKVEAGLEALRKSVVTLKENEEDQKEALEAFITAGKEASAALNSTALFSAGGGGGSVPAVSVLRPGPMQMSAKYHGLNQEIESQIRSTQNTAGSQVSILKQGFLYKRTTAAGWKRRFFVLDSHGLFYYYSQKDNLLNKLTHSGKQTPQNTVALLTSTVKMDDDEGVLKYCFRLVSPEGILTLQAKSEMERQEWVNTIQAVINCLLNTVPTSPTISDMVKKITAVAPDLHNVSAPNTRTHTLREEAVSFLGALPGTASPAAKIHRFSASGAAPNSGYNHTMSGGAPPGTPPSPAGSTNAVLAAGVKGGHRRALSRSALPDVDTATLLMNSVAANEKGNQFGITGTTSGGGGGVGGGSTSASPLKSAGGHRRHGSGGAVLGAFSSSIAEGAATFQLAAGAAASTASGTAGTSSSLLPLMDRLRQIPGNRYCADCGAPDPDWASLNLGVLFCIECSGVHRQLGVHVSKVRSCTLDVKVWDPPVVELFESIGNELSNSIWEARLVLPDDSTASPIQAPSAGSTSAAAASSLLTGTAVATIHKSTLQPSPAAGSGKPVGGSGVLTNSSGSGARGVGSVAGRSRQQPGSRSGGLGGGGEKGQRGSGAVTDAWVWDDDEEEEQRPTGTRRVADGMLAGGVSNSSSGPGVASTPIVGPSAALQASASILLSKQQAPVVAPRPNMTSSPAEKQKFIMDKYVHRKFAASSEPSSLPRLLWEAVSTRNIRHALRCLASGADLASKHRHSEALDLVRYVHQAAVGAATSSSSGGTVAVRSKASTASATSHNIDGAKPVEDVDKASAAVSDSLKQASGLPSSSFSYQQQQGSALYITHAAAVLSWTAFQSHTSHTSEATSEHDASIRSRCTTPVPQGRSNNIEGTTLTGHSERHRDPASRVSSGTSMIELLLQNGAPVEGVDQYGRTPLHYAIIMDCTQAAKALLRRGAKPSTRDLSGASPFDVAVAKGKVEDEELFLMLA</sequence>
<dbReference type="Gene3D" id="1.20.1270.60">
    <property type="entry name" value="Arfaptin homology (AH) domain/BAR domain"/>
    <property type="match status" value="1"/>
</dbReference>
<dbReference type="InterPro" id="IPR036770">
    <property type="entry name" value="Ankyrin_rpt-contain_sf"/>
</dbReference>
<feature type="compositionally biased region" description="Gly residues" evidence="7">
    <location>
        <begin position="485"/>
        <end position="496"/>
    </location>
</feature>
<dbReference type="InterPro" id="IPR038508">
    <property type="entry name" value="ArfGAP_dom_sf"/>
</dbReference>
<keyword evidence="2 5" id="KW-0863">Zinc-finger</keyword>
<evidence type="ECO:0000313" key="11">
    <source>
        <dbReference type="Proteomes" id="UP000232323"/>
    </source>
</evidence>
<proteinExistence type="predicted"/>
<feature type="compositionally biased region" description="Polar residues" evidence="7">
    <location>
        <begin position="995"/>
        <end position="1016"/>
    </location>
</feature>
<dbReference type="Pfam" id="PF00169">
    <property type="entry name" value="PH"/>
    <property type="match status" value="1"/>
</dbReference>
<dbReference type="Pfam" id="PF01412">
    <property type="entry name" value="ArfGap"/>
    <property type="match status" value="1"/>
</dbReference>
<feature type="compositionally biased region" description="Gly residues" evidence="7">
    <location>
        <begin position="724"/>
        <end position="733"/>
    </location>
</feature>
<dbReference type="SUPFAM" id="SSF57863">
    <property type="entry name" value="ArfGap/RecO-like zinc finger"/>
    <property type="match status" value="1"/>
</dbReference>
<dbReference type="Gene3D" id="2.30.29.30">
    <property type="entry name" value="Pleckstrin-homology domain (PH domain)/Phosphotyrosine-binding domain (PTB)"/>
    <property type="match status" value="1"/>
</dbReference>